<protein>
    <submittedName>
        <fullName evidence="2">Uncharacterized protein</fullName>
    </submittedName>
</protein>
<sequence length="382" mass="37456">MKFTRFTLSLALTSMVSAAAIPALPGADGVVGGLGGAAEGVVAGVAGGHLKRQTQVLDPVHEEVTNANIDNIEHVAVNTLGGFKRQVFGVDTIKHDLDNDLAPHLKRQLEAVQPVTEGVASSLNGVTGIAGSAVGTAESTGQGAVGTVESTVAGAAHVKRELPGVGTVKQTLSDTLGHAVKRQLEVVQPVTEGVASSLNGGTGIIGSAAGTGIIGSAAGTAESTGQGAVGTAESTVAGAGHLKRQLEAVQPVTEGVASSLNGGTGIIGSAAGTAESTGQGAVGTVESTVAGLGSGMLPTKIILFDSDPANNDPVAKRQLGNLPATASQTGTDIMAGLSGNPSGIYGALANLQMLVNAGKISPSDISNMPAAVQRVIANLAVA</sequence>
<gene>
    <name evidence="2" type="ORF">PENSUB_8926</name>
</gene>
<evidence type="ECO:0000256" key="1">
    <source>
        <dbReference type="SAM" id="SignalP"/>
    </source>
</evidence>
<keyword evidence="3" id="KW-1185">Reference proteome</keyword>
<evidence type="ECO:0000313" key="2">
    <source>
        <dbReference type="EMBL" id="OKO99009.1"/>
    </source>
</evidence>
<dbReference type="AlphaFoldDB" id="A0A1Q5TFJ3"/>
<dbReference type="Proteomes" id="UP000186955">
    <property type="component" value="Unassembled WGS sequence"/>
</dbReference>
<accession>A0A1Q5TFJ3</accession>
<name>A0A1Q5TFJ3_9EURO</name>
<feature type="signal peptide" evidence="1">
    <location>
        <begin position="1"/>
        <end position="18"/>
    </location>
</feature>
<keyword evidence="1" id="KW-0732">Signal</keyword>
<organism evidence="2 3">
    <name type="scientific">Penicillium subrubescens</name>
    <dbReference type="NCBI Taxonomy" id="1316194"/>
    <lineage>
        <taxon>Eukaryota</taxon>
        <taxon>Fungi</taxon>
        <taxon>Dikarya</taxon>
        <taxon>Ascomycota</taxon>
        <taxon>Pezizomycotina</taxon>
        <taxon>Eurotiomycetes</taxon>
        <taxon>Eurotiomycetidae</taxon>
        <taxon>Eurotiales</taxon>
        <taxon>Aspergillaceae</taxon>
        <taxon>Penicillium</taxon>
    </lineage>
</organism>
<dbReference type="EMBL" id="MNBE01000665">
    <property type="protein sequence ID" value="OKO99009.1"/>
    <property type="molecule type" value="Genomic_DNA"/>
</dbReference>
<reference evidence="2 3" key="1">
    <citation type="submission" date="2016-10" db="EMBL/GenBank/DDBJ databases">
        <title>Genome sequence of the ascomycete fungus Penicillium subrubescens.</title>
        <authorList>
            <person name="De Vries R.P."/>
            <person name="Peng M."/>
            <person name="Dilokpimol A."/>
            <person name="Hilden K."/>
            <person name="Makela M.R."/>
            <person name="Grigoriev I."/>
            <person name="Riley R."/>
            <person name="Granchi Z."/>
        </authorList>
    </citation>
    <scope>NUCLEOTIDE SEQUENCE [LARGE SCALE GENOMIC DNA]</scope>
    <source>
        <strain evidence="2 3">CBS 132785</strain>
    </source>
</reference>
<feature type="chain" id="PRO_5012366517" evidence="1">
    <location>
        <begin position="19"/>
        <end position="382"/>
    </location>
</feature>
<evidence type="ECO:0000313" key="3">
    <source>
        <dbReference type="Proteomes" id="UP000186955"/>
    </source>
</evidence>
<comment type="caution">
    <text evidence="2">The sequence shown here is derived from an EMBL/GenBank/DDBJ whole genome shotgun (WGS) entry which is preliminary data.</text>
</comment>
<proteinExistence type="predicted"/>